<comment type="caution">
    <text evidence="4">The sequence shown here is derived from an EMBL/GenBank/DDBJ whole genome shotgun (WGS) entry which is preliminary data.</text>
</comment>
<feature type="region of interest" description="Disordered" evidence="2">
    <location>
        <begin position="1"/>
        <end position="27"/>
    </location>
</feature>
<name>A0AA39Z6Z7_9PEZI</name>
<feature type="region of interest" description="Disordered" evidence="2">
    <location>
        <begin position="396"/>
        <end position="467"/>
    </location>
</feature>
<dbReference type="SUPFAM" id="SSF54001">
    <property type="entry name" value="Cysteine proteinases"/>
    <property type="match status" value="1"/>
</dbReference>
<dbReference type="InterPro" id="IPR050185">
    <property type="entry name" value="Ub_carboxyl-term_hydrolase"/>
</dbReference>
<evidence type="ECO:0000313" key="4">
    <source>
        <dbReference type="EMBL" id="KAK0665073.1"/>
    </source>
</evidence>
<dbReference type="GO" id="GO:0016579">
    <property type="term" value="P:protein deubiquitination"/>
    <property type="evidence" value="ECO:0007669"/>
    <property type="project" value="InterPro"/>
</dbReference>
<dbReference type="Pfam" id="PF00443">
    <property type="entry name" value="UCH"/>
    <property type="match status" value="1"/>
</dbReference>
<proteinExistence type="predicted"/>
<feature type="compositionally biased region" description="Low complexity" evidence="2">
    <location>
        <begin position="1"/>
        <end position="23"/>
    </location>
</feature>
<accession>A0AA39Z6Z7</accession>
<evidence type="ECO:0000259" key="3">
    <source>
        <dbReference type="PROSITE" id="PS50235"/>
    </source>
</evidence>
<dbReference type="Gene3D" id="3.90.70.10">
    <property type="entry name" value="Cysteine proteinases"/>
    <property type="match status" value="1"/>
</dbReference>
<dbReference type="EMBL" id="JAUJDW010000001">
    <property type="protein sequence ID" value="KAK0665073.1"/>
    <property type="molecule type" value="Genomic_DNA"/>
</dbReference>
<dbReference type="GO" id="GO:0004843">
    <property type="term" value="F:cysteine-type deubiquitinase activity"/>
    <property type="evidence" value="ECO:0007669"/>
    <property type="project" value="InterPro"/>
</dbReference>
<dbReference type="AlphaFoldDB" id="A0AA39Z6Z7"/>
<dbReference type="PROSITE" id="PS50235">
    <property type="entry name" value="USP_3"/>
    <property type="match status" value="1"/>
</dbReference>
<keyword evidence="1" id="KW-0175">Coiled coil</keyword>
<dbReference type="InterPro" id="IPR038765">
    <property type="entry name" value="Papain-like_cys_pep_sf"/>
</dbReference>
<reference evidence="4" key="1">
    <citation type="submission" date="2023-06" db="EMBL/GenBank/DDBJ databases">
        <title>Multi-omics analyses reveal the molecular pathogenesis toolkit of Lasiodiplodia hormozganensis, a cross-kingdom pathogen.</title>
        <authorList>
            <person name="Felix C."/>
            <person name="Meneses R."/>
            <person name="Goncalves M.F.M."/>
            <person name="Tilleman L."/>
            <person name="Duarte A.S."/>
            <person name="Jorrin-Novo J.V."/>
            <person name="Van De Peer Y."/>
            <person name="Deforce D."/>
            <person name="Van Nieuwerburgh F."/>
            <person name="Esteves A.C."/>
            <person name="Alves A."/>
        </authorList>
    </citation>
    <scope>NUCLEOTIDE SEQUENCE</scope>
    <source>
        <strain evidence="4">CBS 339.90</strain>
    </source>
</reference>
<feature type="domain" description="USP" evidence="3">
    <location>
        <begin position="28"/>
        <end position="396"/>
    </location>
</feature>
<dbReference type="InterPro" id="IPR028889">
    <property type="entry name" value="USP"/>
</dbReference>
<dbReference type="PANTHER" id="PTHR21646">
    <property type="entry name" value="UBIQUITIN CARBOXYL-TERMINAL HYDROLASE"/>
    <property type="match status" value="1"/>
</dbReference>
<dbReference type="CDD" id="cd02257">
    <property type="entry name" value="Peptidase_C19"/>
    <property type="match status" value="1"/>
</dbReference>
<dbReference type="InterPro" id="IPR001394">
    <property type="entry name" value="Peptidase_C19_UCH"/>
</dbReference>
<evidence type="ECO:0000256" key="1">
    <source>
        <dbReference type="SAM" id="Coils"/>
    </source>
</evidence>
<gene>
    <name evidence="4" type="ORF">DIS24_g40</name>
</gene>
<organism evidence="4 5">
    <name type="scientific">Lasiodiplodia hormozganensis</name>
    <dbReference type="NCBI Taxonomy" id="869390"/>
    <lineage>
        <taxon>Eukaryota</taxon>
        <taxon>Fungi</taxon>
        <taxon>Dikarya</taxon>
        <taxon>Ascomycota</taxon>
        <taxon>Pezizomycotina</taxon>
        <taxon>Dothideomycetes</taxon>
        <taxon>Dothideomycetes incertae sedis</taxon>
        <taxon>Botryosphaeriales</taxon>
        <taxon>Botryosphaeriaceae</taxon>
        <taxon>Lasiodiplodia</taxon>
    </lineage>
</organism>
<dbReference type="Proteomes" id="UP001175001">
    <property type="component" value="Unassembled WGS sequence"/>
</dbReference>
<feature type="coiled-coil region" evidence="1">
    <location>
        <begin position="544"/>
        <end position="592"/>
    </location>
</feature>
<evidence type="ECO:0000313" key="5">
    <source>
        <dbReference type="Proteomes" id="UP001175001"/>
    </source>
</evidence>
<evidence type="ECO:0000256" key="2">
    <source>
        <dbReference type="SAM" id="MobiDB-lite"/>
    </source>
</evidence>
<sequence length="598" mass="66367">MAAKATSAQRTAAQTTTGQRATTPGLRRNLTNLKGTCYVSTVAQVLHGIPHVRTFAKSPINFRFVQKEDSRGLVEALRDIFQKLDEGGRKLPPAVTQNLLGKISSLGNDYATEAHDAKELFEQLLDMLVGTSSVTSAGGESARPLEQLAAELECTQRPLKDDAKRSWSGFTHNGRETLLAETLYHQIVRERVCTSCGFIDRLFQQLATVTIESPDGILSPAGKRYDLNELFRDYVLDTAAEEVTDRVSRCPVTTCKSALGPQTRRIVKTPQVLSFTFRRALQDFSGQEQKWLNHVEVPERLNLAEYVDDVSLLSERKQSVPGSTPTRWVTDEITDYVLQATIHYRPTGAHYVAYVRHDDKWIRFDDIEETPDECSPWDGIRETPDEAVYVAVYLKSQPPPPLKAPAQTGEKHPRPGTSGSTAAERNQRQGVPPTGSPLISGSRPRATTPAGEPPQTKTKAKESSDNTLLRKIRAQIMPGGLFEKPIEQLRGDVVDTKQLQSDVAEIKKQTKQLVAEMTEVKACIMKLPTEPIQMQNESSQFGQLKEAIARIEKHLLQSANAREDERRARQEIAAEEAKIAAAKAKIADIEAKLANSRK</sequence>
<protein>
    <recommendedName>
        <fullName evidence="3">USP domain-containing protein</fullName>
    </recommendedName>
</protein>
<keyword evidence="5" id="KW-1185">Reference proteome</keyword>